<dbReference type="Proteomes" id="UP001280121">
    <property type="component" value="Unassembled WGS sequence"/>
</dbReference>
<dbReference type="InterPro" id="IPR013320">
    <property type="entry name" value="ConA-like_dom_sf"/>
</dbReference>
<name>A0AAD9WXT0_9ROSI</name>
<reference evidence="3" key="1">
    <citation type="journal article" date="2023" name="Plant J.">
        <title>Genome sequences and population genomics provide insights into the demographic history, inbreeding, and mutation load of two 'living fossil' tree species of Dipteronia.</title>
        <authorList>
            <person name="Feng Y."/>
            <person name="Comes H.P."/>
            <person name="Chen J."/>
            <person name="Zhu S."/>
            <person name="Lu R."/>
            <person name="Zhang X."/>
            <person name="Li P."/>
            <person name="Qiu J."/>
            <person name="Olsen K.M."/>
            <person name="Qiu Y."/>
        </authorList>
    </citation>
    <scope>NUCLEOTIDE SEQUENCE</scope>
    <source>
        <strain evidence="3">KIB01</strain>
    </source>
</reference>
<organism evidence="3 4">
    <name type="scientific">Dipteronia dyeriana</name>
    <dbReference type="NCBI Taxonomy" id="168575"/>
    <lineage>
        <taxon>Eukaryota</taxon>
        <taxon>Viridiplantae</taxon>
        <taxon>Streptophyta</taxon>
        <taxon>Embryophyta</taxon>
        <taxon>Tracheophyta</taxon>
        <taxon>Spermatophyta</taxon>
        <taxon>Magnoliopsida</taxon>
        <taxon>eudicotyledons</taxon>
        <taxon>Gunneridae</taxon>
        <taxon>Pentapetalae</taxon>
        <taxon>rosids</taxon>
        <taxon>malvids</taxon>
        <taxon>Sapindales</taxon>
        <taxon>Sapindaceae</taxon>
        <taxon>Hippocastanoideae</taxon>
        <taxon>Acereae</taxon>
        <taxon>Dipteronia</taxon>
    </lineage>
</organism>
<evidence type="ECO:0000313" key="3">
    <source>
        <dbReference type="EMBL" id="KAK2646322.1"/>
    </source>
</evidence>
<proteinExistence type="predicted"/>
<gene>
    <name evidence="3" type="ORF">Ddye_021517</name>
</gene>
<dbReference type="SUPFAM" id="SSF49899">
    <property type="entry name" value="Concanavalin A-like lectins/glucanases"/>
    <property type="match status" value="1"/>
</dbReference>
<protein>
    <recommendedName>
        <fullName evidence="2">Legume lectin domain-containing protein</fullName>
    </recommendedName>
</protein>
<keyword evidence="4" id="KW-1185">Reference proteome</keyword>
<accession>A0AAD9WXT0</accession>
<evidence type="ECO:0000256" key="1">
    <source>
        <dbReference type="ARBA" id="ARBA00022734"/>
    </source>
</evidence>
<dbReference type="EMBL" id="JANJYI010000006">
    <property type="protein sequence ID" value="KAK2646322.1"/>
    <property type="molecule type" value="Genomic_DNA"/>
</dbReference>
<dbReference type="InterPro" id="IPR001220">
    <property type="entry name" value="Legume_lectin_dom"/>
</dbReference>
<keyword evidence="1" id="KW-0430">Lectin</keyword>
<dbReference type="GO" id="GO:0030246">
    <property type="term" value="F:carbohydrate binding"/>
    <property type="evidence" value="ECO:0007669"/>
    <property type="project" value="UniProtKB-KW"/>
</dbReference>
<sequence>MGEKNGLLHNSFGTITDGTNDSCLDSSVVRLTNDSNQFSFGRAYHPQKLTMKPNSNSTTLSSFSTSFVFSVLPEIVSSPSFGICFVLTNFTSFGQRSLQARRFSSSLQLRSLSKPLTAA</sequence>
<dbReference type="Pfam" id="PF00139">
    <property type="entry name" value="Lectin_legB"/>
    <property type="match status" value="1"/>
</dbReference>
<comment type="caution">
    <text evidence="3">The sequence shown here is derived from an EMBL/GenBank/DDBJ whole genome shotgun (WGS) entry which is preliminary data.</text>
</comment>
<evidence type="ECO:0000313" key="4">
    <source>
        <dbReference type="Proteomes" id="UP001280121"/>
    </source>
</evidence>
<dbReference type="Gene3D" id="2.60.120.200">
    <property type="match status" value="1"/>
</dbReference>
<feature type="domain" description="Legume lectin" evidence="2">
    <location>
        <begin position="21"/>
        <end position="96"/>
    </location>
</feature>
<evidence type="ECO:0000259" key="2">
    <source>
        <dbReference type="Pfam" id="PF00139"/>
    </source>
</evidence>
<dbReference type="AlphaFoldDB" id="A0AAD9WXT0"/>